<dbReference type="AlphaFoldDB" id="A0A0B6ZY77"/>
<dbReference type="EMBL" id="HACG01026633">
    <property type="protein sequence ID" value="CEK73498.1"/>
    <property type="molecule type" value="Transcribed_RNA"/>
</dbReference>
<organism evidence="1">
    <name type="scientific">Arion vulgaris</name>
    <dbReference type="NCBI Taxonomy" id="1028688"/>
    <lineage>
        <taxon>Eukaryota</taxon>
        <taxon>Metazoa</taxon>
        <taxon>Spiralia</taxon>
        <taxon>Lophotrochozoa</taxon>
        <taxon>Mollusca</taxon>
        <taxon>Gastropoda</taxon>
        <taxon>Heterobranchia</taxon>
        <taxon>Euthyneura</taxon>
        <taxon>Panpulmonata</taxon>
        <taxon>Eupulmonata</taxon>
        <taxon>Stylommatophora</taxon>
        <taxon>Helicina</taxon>
        <taxon>Arionoidea</taxon>
        <taxon>Arionidae</taxon>
        <taxon>Arion</taxon>
    </lineage>
</organism>
<reference evidence="1" key="1">
    <citation type="submission" date="2014-12" db="EMBL/GenBank/DDBJ databases">
        <title>Insight into the proteome of Arion vulgaris.</title>
        <authorList>
            <person name="Aradska J."/>
            <person name="Bulat T."/>
            <person name="Smidak R."/>
            <person name="Sarate P."/>
            <person name="Gangsoo J."/>
            <person name="Sialana F."/>
            <person name="Bilban M."/>
            <person name="Lubec G."/>
        </authorList>
    </citation>
    <scope>NUCLEOTIDE SEQUENCE</scope>
    <source>
        <tissue evidence="1">Skin</tissue>
    </source>
</reference>
<protein>
    <submittedName>
        <fullName evidence="1">Uncharacterized protein</fullName>
    </submittedName>
</protein>
<gene>
    <name evidence="1" type="primary">ORF87014</name>
</gene>
<name>A0A0B6ZY77_9EUPU</name>
<proteinExistence type="predicted"/>
<sequence>SQMETSRSQIEIACSQMEISLGRHNGIMSWQVHRLSVIDHIHAWFEEKNGEHKHSGAEEQTIVLELKNKQQFLS</sequence>
<feature type="non-terminal residue" evidence="1">
    <location>
        <position position="1"/>
    </location>
</feature>
<accession>A0A0B6ZY77</accession>
<evidence type="ECO:0000313" key="1">
    <source>
        <dbReference type="EMBL" id="CEK73498.1"/>
    </source>
</evidence>